<dbReference type="OrthoDB" id="843671at2759"/>
<dbReference type="Gramene" id="Aco004955.1.mrna1">
    <property type="protein sequence ID" value="Aco004955.1.mrna1.cds1"/>
    <property type="gene ID" value="Aco004955.1.path1"/>
</dbReference>
<organism evidence="2 3">
    <name type="scientific">Ananas comosus</name>
    <name type="common">Pineapple</name>
    <name type="synonym">Ananas ananas</name>
    <dbReference type="NCBI Taxonomy" id="4615"/>
    <lineage>
        <taxon>Eukaryota</taxon>
        <taxon>Viridiplantae</taxon>
        <taxon>Streptophyta</taxon>
        <taxon>Embryophyta</taxon>
        <taxon>Tracheophyta</taxon>
        <taxon>Spermatophyta</taxon>
        <taxon>Magnoliopsida</taxon>
        <taxon>Liliopsida</taxon>
        <taxon>Poales</taxon>
        <taxon>Bromeliaceae</taxon>
        <taxon>Bromelioideae</taxon>
        <taxon>Ananas</taxon>
    </lineage>
</organism>
<accession>A0A6P5F625</accession>
<protein>
    <submittedName>
        <fullName evidence="3">Uncharacterized protein LOC109712341</fullName>
    </submittedName>
</protein>
<evidence type="ECO:0000256" key="1">
    <source>
        <dbReference type="SAM" id="MobiDB-lite"/>
    </source>
</evidence>
<sequence length="179" mass="19631">MGTCASCEATLATRSATAKLVLPDGELREFARPVRASHVLEGDYHACFVCDADEMEIGGFVSAIGAEEELRLDQIYFVLSKSMLRRPLRAEEIAALAVRASAAIAAAVPPPPPHGRRWRRRAVAPMVFPAVEEEIGGGEGEGAAMEEVVVEEERRWRRGRSEERGRGRKFFPDLSAIPE</sequence>
<feature type="region of interest" description="Disordered" evidence="1">
    <location>
        <begin position="154"/>
        <end position="179"/>
    </location>
</feature>
<gene>
    <name evidence="3" type="primary">LOC109712341</name>
</gene>
<dbReference type="PANTHER" id="PTHR33052">
    <property type="entry name" value="DUF4228 DOMAIN PROTEIN-RELATED"/>
    <property type="match status" value="1"/>
</dbReference>
<name>A0A6P5F625_ANACO</name>
<dbReference type="Pfam" id="PF14009">
    <property type="entry name" value="PADRE"/>
    <property type="match status" value="1"/>
</dbReference>
<reference evidence="3" key="2">
    <citation type="submission" date="2025-08" db="UniProtKB">
        <authorList>
            <consortium name="RefSeq"/>
        </authorList>
    </citation>
    <scope>IDENTIFICATION</scope>
    <source>
        <tissue evidence="3">Leaf</tissue>
    </source>
</reference>
<feature type="compositionally biased region" description="Basic and acidic residues" evidence="1">
    <location>
        <begin position="154"/>
        <end position="165"/>
    </location>
</feature>
<dbReference type="InterPro" id="IPR025322">
    <property type="entry name" value="PADRE_dom"/>
</dbReference>
<dbReference type="AlphaFoldDB" id="A0A6P5F625"/>
<proteinExistence type="predicted"/>
<dbReference type="GeneID" id="109712341"/>
<evidence type="ECO:0000313" key="2">
    <source>
        <dbReference type="Proteomes" id="UP000515123"/>
    </source>
</evidence>
<evidence type="ECO:0000313" key="3">
    <source>
        <dbReference type="RefSeq" id="XP_020091449.1"/>
    </source>
</evidence>
<dbReference type="RefSeq" id="XP_020091449.1">
    <property type="nucleotide sequence ID" value="XM_020235860.1"/>
</dbReference>
<keyword evidence="2" id="KW-1185">Reference proteome</keyword>
<reference evidence="2" key="1">
    <citation type="journal article" date="2015" name="Nat. Genet.">
        <title>The pineapple genome and the evolution of CAM photosynthesis.</title>
        <authorList>
            <person name="Ming R."/>
            <person name="VanBuren R."/>
            <person name="Wai C.M."/>
            <person name="Tang H."/>
            <person name="Schatz M.C."/>
            <person name="Bowers J.E."/>
            <person name="Lyons E."/>
            <person name="Wang M.L."/>
            <person name="Chen J."/>
            <person name="Biggers E."/>
            <person name="Zhang J."/>
            <person name="Huang L."/>
            <person name="Zhang L."/>
            <person name="Miao W."/>
            <person name="Zhang J."/>
            <person name="Ye Z."/>
            <person name="Miao C."/>
            <person name="Lin Z."/>
            <person name="Wang H."/>
            <person name="Zhou H."/>
            <person name="Yim W.C."/>
            <person name="Priest H.D."/>
            <person name="Zheng C."/>
            <person name="Woodhouse M."/>
            <person name="Edger P.P."/>
            <person name="Guyot R."/>
            <person name="Guo H.B."/>
            <person name="Guo H."/>
            <person name="Zheng G."/>
            <person name="Singh R."/>
            <person name="Sharma A."/>
            <person name="Min X."/>
            <person name="Zheng Y."/>
            <person name="Lee H."/>
            <person name="Gurtowski J."/>
            <person name="Sedlazeck F.J."/>
            <person name="Harkess A."/>
            <person name="McKain M.R."/>
            <person name="Liao Z."/>
            <person name="Fang J."/>
            <person name="Liu J."/>
            <person name="Zhang X."/>
            <person name="Zhang Q."/>
            <person name="Hu W."/>
            <person name="Qin Y."/>
            <person name="Wang K."/>
            <person name="Chen L.Y."/>
            <person name="Shirley N."/>
            <person name="Lin Y.R."/>
            <person name="Liu L.Y."/>
            <person name="Hernandez A.G."/>
            <person name="Wright C.L."/>
            <person name="Bulone V."/>
            <person name="Tuskan G.A."/>
            <person name="Heath K."/>
            <person name="Zee F."/>
            <person name="Moore P.H."/>
            <person name="Sunkar R."/>
            <person name="Leebens-Mack J.H."/>
            <person name="Mockler T."/>
            <person name="Bennetzen J.L."/>
            <person name="Freeling M."/>
            <person name="Sankoff D."/>
            <person name="Paterson A.H."/>
            <person name="Zhu X."/>
            <person name="Yang X."/>
            <person name="Smith J.A."/>
            <person name="Cushman J.C."/>
            <person name="Paull R.E."/>
            <person name="Yu Q."/>
        </authorList>
    </citation>
    <scope>NUCLEOTIDE SEQUENCE [LARGE SCALE GENOMIC DNA]</scope>
    <source>
        <strain evidence="2">cv. F153</strain>
    </source>
</reference>
<dbReference type="Proteomes" id="UP000515123">
    <property type="component" value="Linkage group 7"/>
</dbReference>